<dbReference type="HAMAP" id="MF_00454">
    <property type="entry name" value="FluC"/>
    <property type="match status" value="1"/>
</dbReference>
<dbReference type="OrthoDB" id="9806299at2"/>
<feature type="binding site" evidence="12">
    <location>
        <position position="78"/>
    </location>
    <ligand>
        <name>Na(+)</name>
        <dbReference type="ChEBI" id="CHEBI:29101"/>
        <note>structural</note>
    </ligand>
</feature>
<dbReference type="Proteomes" id="UP000199107">
    <property type="component" value="Unassembled WGS sequence"/>
</dbReference>
<comment type="activity regulation">
    <text evidence="12">Na(+) is not transported, but it plays an essential structural role and its presence is essential for fluoride channel function.</text>
</comment>
<dbReference type="NCBIfam" id="TIGR00494">
    <property type="entry name" value="crcB"/>
    <property type="match status" value="1"/>
</dbReference>
<protein>
    <recommendedName>
        <fullName evidence="12">Fluoride-specific ion channel FluC</fullName>
    </recommendedName>
</protein>
<evidence type="ECO:0000313" key="14">
    <source>
        <dbReference type="Proteomes" id="UP000199107"/>
    </source>
</evidence>
<dbReference type="AlphaFoldDB" id="A0A1G9TBJ3"/>
<evidence type="ECO:0000256" key="4">
    <source>
        <dbReference type="ARBA" id="ARBA00022692"/>
    </source>
</evidence>
<dbReference type="Pfam" id="PF02537">
    <property type="entry name" value="CRCB"/>
    <property type="match status" value="1"/>
</dbReference>
<keyword evidence="8 12" id="KW-0472">Membrane</keyword>
<comment type="catalytic activity">
    <reaction evidence="11">
        <text>fluoride(in) = fluoride(out)</text>
        <dbReference type="Rhea" id="RHEA:76159"/>
        <dbReference type="ChEBI" id="CHEBI:17051"/>
    </reaction>
    <physiologicalReaction direction="left-to-right" evidence="11">
        <dbReference type="Rhea" id="RHEA:76160"/>
    </physiologicalReaction>
</comment>
<keyword evidence="6 12" id="KW-0915">Sodium</keyword>
<keyword evidence="5 12" id="KW-1133">Transmembrane helix</keyword>
<evidence type="ECO:0000256" key="5">
    <source>
        <dbReference type="ARBA" id="ARBA00022989"/>
    </source>
</evidence>
<comment type="similarity">
    <text evidence="10 12">Belongs to the fluoride channel Fluc/FEX (TC 1.A.43) family.</text>
</comment>
<comment type="subcellular location">
    <subcellularLocation>
        <location evidence="1 12">Cell membrane</location>
        <topology evidence="1 12">Multi-pass membrane protein</topology>
    </subcellularLocation>
</comment>
<dbReference type="GO" id="GO:0005886">
    <property type="term" value="C:plasma membrane"/>
    <property type="evidence" value="ECO:0007669"/>
    <property type="project" value="UniProtKB-SubCell"/>
</dbReference>
<evidence type="ECO:0000313" key="13">
    <source>
        <dbReference type="EMBL" id="SDM45008.1"/>
    </source>
</evidence>
<feature type="transmembrane region" description="Helical" evidence="12">
    <location>
        <begin position="36"/>
        <end position="58"/>
    </location>
</feature>
<reference evidence="14" key="1">
    <citation type="submission" date="2016-10" db="EMBL/GenBank/DDBJ databases">
        <authorList>
            <person name="Varghese N."/>
            <person name="Submissions S."/>
        </authorList>
    </citation>
    <scope>NUCLEOTIDE SEQUENCE [LARGE SCALE GENOMIC DNA]</scope>
    <source>
        <strain evidence="14">AAP</strain>
    </source>
</reference>
<feature type="binding site" evidence="12">
    <location>
        <position position="81"/>
    </location>
    <ligand>
        <name>Na(+)</name>
        <dbReference type="ChEBI" id="CHEBI:29101"/>
        <note>structural</note>
    </ligand>
</feature>
<dbReference type="PANTHER" id="PTHR28259:SF1">
    <property type="entry name" value="FLUORIDE EXPORT PROTEIN 1-RELATED"/>
    <property type="match status" value="1"/>
</dbReference>
<evidence type="ECO:0000256" key="2">
    <source>
        <dbReference type="ARBA" id="ARBA00022475"/>
    </source>
</evidence>
<proteinExistence type="inferred from homology"/>
<evidence type="ECO:0000256" key="9">
    <source>
        <dbReference type="ARBA" id="ARBA00023303"/>
    </source>
</evidence>
<evidence type="ECO:0000256" key="3">
    <source>
        <dbReference type="ARBA" id="ARBA00022519"/>
    </source>
</evidence>
<keyword evidence="12" id="KW-0479">Metal-binding</keyword>
<evidence type="ECO:0000256" key="8">
    <source>
        <dbReference type="ARBA" id="ARBA00023136"/>
    </source>
</evidence>
<comment type="function">
    <text evidence="12">Fluoride-specific ion channel. Important for reducing fluoride concentration in the cell, thus reducing its toxicity.</text>
</comment>
<dbReference type="InterPro" id="IPR003691">
    <property type="entry name" value="FluC"/>
</dbReference>
<name>A0A1G9TBJ3_9GAMM</name>
<keyword evidence="7 12" id="KW-0406">Ion transport</keyword>
<evidence type="ECO:0000256" key="12">
    <source>
        <dbReference type="HAMAP-Rule" id="MF_00454"/>
    </source>
</evidence>
<keyword evidence="4 12" id="KW-0812">Transmembrane</keyword>
<keyword evidence="3" id="KW-0997">Cell inner membrane</keyword>
<evidence type="ECO:0000256" key="10">
    <source>
        <dbReference type="ARBA" id="ARBA00035120"/>
    </source>
</evidence>
<keyword evidence="9 12" id="KW-0407">Ion channel</keyword>
<organism evidence="13 14">
    <name type="scientific">Franzmannia pantelleriensis</name>
    <dbReference type="NCBI Taxonomy" id="48727"/>
    <lineage>
        <taxon>Bacteria</taxon>
        <taxon>Pseudomonadati</taxon>
        <taxon>Pseudomonadota</taxon>
        <taxon>Gammaproteobacteria</taxon>
        <taxon>Oceanospirillales</taxon>
        <taxon>Halomonadaceae</taxon>
        <taxon>Franzmannia</taxon>
    </lineage>
</organism>
<dbReference type="STRING" id="48727.SAMN05192555_11372"/>
<evidence type="ECO:0000256" key="7">
    <source>
        <dbReference type="ARBA" id="ARBA00023065"/>
    </source>
</evidence>
<dbReference type="EMBL" id="FNGH01000013">
    <property type="protein sequence ID" value="SDM45008.1"/>
    <property type="molecule type" value="Genomic_DNA"/>
</dbReference>
<dbReference type="GO" id="GO:0062054">
    <property type="term" value="F:fluoride channel activity"/>
    <property type="evidence" value="ECO:0007669"/>
    <property type="project" value="UniProtKB-UniRule"/>
</dbReference>
<keyword evidence="14" id="KW-1185">Reference proteome</keyword>
<gene>
    <name evidence="12" type="primary">fluC</name>
    <name evidence="12" type="synonym">crcB</name>
    <name evidence="13" type="ORF">SAMN05192555_11372</name>
</gene>
<evidence type="ECO:0000256" key="1">
    <source>
        <dbReference type="ARBA" id="ARBA00004651"/>
    </source>
</evidence>
<evidence type="ECO:0000256" key="11">
    <source>
        <dbReference type="ARBA" id="ARBA00035585"/>
    </source>
</evidence>
<dbReference type="GO" id="GO:0140114">
    <property type="term" value="P:cellular detoxification of fluoride"/>
    <property type="evidence" value="ECO:0007669"/>
    <property type="project" value="UniProtKB-UniRule"/>
</dbReference>
<feature type="transmembrane region" description="Helical" evidence="12">
    <location>
        <begin position="70"/>
        <end position="91"/>
    </location>
</feature>
<dbReference type="GO" id="GO:0046872">
    <property type="term" value="F:metal ion binding"/>
    <property type="evidence" value="ECO:0007669"/>
    <property type="project" value="UniProtKB-KW"/>
</dbReference>
<dbReference type="PANTHER" id="PTHR28259">
    <property type="entry name" value="FLUORIDE EXPORT PROTEIN 1-RELATED"/>
    <property type="match status" value="1"/>
</dbReference>
<keyword evidence="12" id="KW-0813">Transport</keyword>
<feature type="transmembrane region" description="Helical" evidence="12">
    <location>
        <begin position="103"/>
        <end position="127"/>
    </location>
</feature>
<keyword evidence="2 12" id="KW-1003">Cell membrane</keyword>
<dbReference type="RefSeq" id="WP_089659545.1">
    <property type="nucleotide sequence ID" value="NZ_FNGH01000013.1"/>
</dbReference>
<evidence type="ECO:0000256" key="6">
    <source>
        <dbReference type="ARBA" id="ARBA00023053"/>
    </source>
</evidence>
<feature type="transmembrane region" description="Helical" evidence="12">
    <location>
        <begin position="7"/>
        <end position="30"/>
    </location>
</feature>
<sequence length="133" mass="13610">MKAAIANYAAVAAGSALGAMARYLVSLWLLAAPGGLPWGTLSVNLLGSIAIGLIAALSAGRWPLSSRMQLFLIGGICGGFTTFSIFSLEVLTLAGTGALGMALLYIGLSVSLWLAGAWLGTSAGAWLNRRPDR</sequence>
<accession>A0A1G9TBJ3</accession>